<dbReference type="PANTHER" id="PTHR47245:SF2">
    <property type="entry name" value="PEPTIDYL-PROLYL CIS-TRANS ISOMERASE HP_0175-RELATED"/>
    <property type="match status" value="1"/>
</dbReference>
<reference evidence="5" key="2">
    <citation type="submission" date="2007-04" db="EMBL/GenBank/DDBJ databases">
        <title>Draft genome sequence of Bacteroides ovatus (ATCC 8483).</title>
        <authorList>
            <person name="Sudarsanam P."/>
            <person name="Ley R."/>
            <person name="Guruge J."/>
            <person name="Turnbaugh P.J."/>
            <person name="Mahowald M."/>
            <person name="Liep D."/>
            <person name="Gordon J."/>
        </authorList>
    </citation>
    <scope>NUCLEOTIDE SEQUENCE [LARGE SCALE GENOMIC DNA]</scope>
    <source>
        <strain evidence="5">ATCC 8483 / DSM 1896 / JCM 5824 / BCRC 10623 / CCUG 4943 / NCTC 11153</strain>
    </source>
</reference>
<dbReference type="EMBL" id="AAXF02000031">
    <property type="protein sequence ID" value="EDO13948.1"/>
    <property type="molecule type" value="Genomic_DNA"/>
</dbReference>
<feature type="domain" description="PpiC" evidence="3">
    <location>
        <begin position="124"/>
        <end position="221"/>
    </location>
</feature>
<comment type="caution">
    <text evidence="4">The sequence shown here is derived from an EMBL/GenBank/DDBJ whole genome shotgun (WGS) entry which is preliminary data.</text>
</comment>
<keyword evidence="2" id="KW-0732">Signal</keyword>
<accession>A0AAN3ACG9</accession>
<proteinExistence type="predicted"/>
<sequence length="516" mass="60005">MMMKRSLLLGCISLFVVAVFAQEDPVLMRVNGREILRSEFEYAYRRYAERSNARLSSKEYAALFAQSKLKVEAARAAGLDTTSVFRKQQEKCRTELVESYLIDRQVMDSCARAIYQKMGLKARSGRVQVMQIFKRLPQTITSRHLEEEKTRMDSIYRMIQNQPDLNFNRLVEIYSDDKQSRWIECLETTSEFENVAFSLAKGMASQPFFTPEGIHILKVMDREETAAYENVSARLMERLRRKEILDKGTGAVLERLKKAWQYAPNQAAMEELLAKGRTEQTLFTIDGQAYTGTMFTHFASSHPQAVKRQLEGFIAKSLLDYESRNIDKKHPEIPYALRESDENYLVEEITRQKIDLPAANDRAGLATYFKFHSSDYRWESPRYRGVVLHCVDKKMAKQAKKMLKKVPEKEWADKLRQTFNTSGEEKIQVEQGIFADGDNKYIDKLVFKKGDFDPLMSYPFTIVVGEKMKGPDDYREVIDRVRKDYRSYLDTCWMRELSESGKVEINQEVLKTVNNN</sequence>
<dbReference type="SUPFAM" id="SSF54534">
    <property type="entry name" value="FKBP-like"/>
    <property type="match status" value="1"/>
</dbReference>
<dbReference type="PANTHER" id="PTHR47245">
    <property type="entry name" value="PEPTIDYLPROLYL ISOMERASE"/>
    <property type="match status" value="1"/>
</dbReference>
<dbReference type="Gene3D" id="3.10.50.40">
    <property type="match status" value="1"/>
</dbReference>
<evidence type="ECO:0000256" key="1">
    <source>
        <dbReference type="PROSITE-ProRule" id="PRU00278"/>
    </source>
</evidence>
<evidence type="ECO:0000313" key="5">
    <source>
        <dbReference type="Proteomes" id="UP000005475"/>
    </source>
</evidence>
<name>A0AAN3ACG9_BACO1</name>
<feature type="chain" id="PRO_5042874800" description="PpiC domain-containing protein" evidence="2">
    <location>
        <begin position="22"/>
        <end position="516"/>
    </location>
</feature>
<gene>
    <name evidence="4" type="ORF">BACOVA_00339</name>
</gene>
<dbReference type="GO" id="GO:0003755">
    <property type="term" value="F:peptidyl-prolyl cis-trans isomerase activity"/>
    <property type="evidence" value="ECO:0007669"/>
    <property type="project" value="UniProtKB-KW"/>
</dbReference>
<dbReference type="InterPro" id="IPR046357">
    <property type="entry name" value="PPIase_dom_sf"/>
</dbReference>
<dbReference type="Pfam" id="PF00639">
    <property type="entry name" value="Rotamase"/>
    <property type="match status" value="1"/>
</dbReference>
<evidence type="ECO:0000313" key="4">
    <source>
        <dbReference type="EMBL" id="EDO13948.1"/>
    </source>
</evidence>
<evidence type="ECO:0000256" key="2">
    <source>
        <dbReference type="SAM" id="SignalP"/>
    </source>
</evidence>
<keyword evidence="1" id="KW-0697">Rotamase</keyword>
<dbReference type="Proteomes" id="UP000005475">
    <property type="component" value="Unassembled WGS sequence"/>
</dbReference>
<evidence type="ECO:0000259" key="3">
    <source>
        <dbReference type="PROSITE" id="PS50198"/>
    </source>
</evidence>
<dbReference type="PROSITE" id="PS50198">
    <property type="entry name" value="PPIC_PPIASE_2"/>
    <property type="match status" value="1"/>
</dbReference>
<feature type="signal peptide" evidence="2">
    <location>
        <begin position="1"/>
        <end position="21"/>
    </location>
</feature>
<organism evidence="4 5">
    <name type="scientific">Bacteroides ovatus (strain ATCC 8483 / DSM 1896 / JCM 5824 / BCRC 10623 / CCUG 4943 / NCTC 11153)</name>
    <dbReference type="NCBI Taxonomy" id="411476"/>
    <lineage>
        <taxon>Bacteria</taxon>
        <taxon>Pseudomonadati</taxon>
        <taxon>Bacteroidota</taxon>
        <taxon>Bacteroidia</taxon>
        <taxon>Bacteroidales</taxon>
        <taxon>Bacteroidaceae</taxon>
        <taxon>Bacteroides</taxon>
    </lineage>
</organism>
<dbReference type="AlphaFoldDB" id="A0AAN3ACG9"/>
<protein>
    <recommendedName>
        <fullName evidence="3">PpiC domain-containing protein</fullName>
    </recommendedName>
</protein>
<keyword evidence="1" id="KW-0413">Isomerase</keyword>
<reference evidence="4 5" key="1">
    <citation type="submission" date="2007-03" db="EMBL/GenBank/DDBJ databases">
        <authorList>
            <person name="Fulton L."/>
            <person name="Clifton S."/>
            <person name="Fulton B."/>
            <person name="Xu J."/>
            <person name="Minx P."/>
            <person name="Pepin K.H."/>
            <person name="Johnson M."/>
            <person name="Thiruvilangam P."/>
            <person name="Bhonagiri V."/>
            <person name="Nash W.E."/>
            <person name="Mardis E.R."/>
            <person name="Wilson R.K."/>
        </authorList>
    </citation>
    <scope>NUCLEOTIDE SEQUENCE [LARGE SCALE GENOMIC DNA]</scope>
    <source>
        <strain evidence="5">ATCC 8483 / DSM 1896 / JCM 5824 / BCRC 10623 / CCUG 4943 / NCTC 11153</strain>
    </source>
</reference>
<dbReference type="InterPro" id="IPR050245">
    <property type="entry name" value="PrsA_foldase"/>
</dbReference>
<dbReference type="InterPro" id="IPR000297">
    <property type="entry name" value="PPIase_PpiC"/>
</dbReference>